<feature type="transmembrane region" description="Helical" evidence="3">
    <location>
        <begin position="89"/>
        <end position="111"/>
    </location>
</feature>
<keyword evidence="5" id="KW-1185">Reference proteome</keyword>
<feature type="compositionally biased region" description="Basic and acidic residues" evidence="2">
    <location>
        <begin position="1"/>
        <end position="11"/>
    </location>
</feature>
<keyword evidence="4" id="KW-0966">Cell projection</keyword>
<evidence type="ECO:0000313" key="5">
    <source>
        <dbReference type="Proteomes" id="UP000076088"/>
    </source>
</evidence>
<dbReference type="InterPro" id="IPR029025">
    <property type="entry name" value="T3SS_substrate_exporter_C"/>
</dbReference>
<reference evidence="4 5" key="2">
    <citation type="journal article" date="2016" name="Genome Announc.">
        <title>Complete Genome Sequence of Sphingopyxis macrogoltabida Strain 203N (NBRC 111659), a Polyethylene Glycol Degrader.</title>
        <authorList>
            <person name="Ohtsubo Y."/>
            <person name="Nonoyama S."/>
            <person name="Nagata Y."/>
            <person name="Numata M."/>
            <person name="Tsuchikane K."/>
            <person name="Hosoyama A."/>
            <person name="Yamazoe A."/>
            <person name="Tsuda M."/>
            <person name="Fujita N."/>
            <person name="Kawai F."/>
        </authorList>
    </citation>
    <scope>NUCLEOTIDE SEQUENCE [LARGE SCALE GENOMIC DNA]</scope>
    <source>
        <strain evidence="4 5">203N</strain>
    </source>
</reference>
<dbReference type="AlphaFoldDB" id="A0AAC9AYK7"/>
<feature type="transmembrane region" description="Helical" evidence="3">
    <location>
        <begin position="153"/>
        <end position="177"/>
    </location>
</feature>
<dbReference type="Pfam" id="PF01312">
    <property type="entry name" value="Bac_export_2"/>
    <property type="match status" value="1"/>
</dbReference>
<feature type="compositionally biased region" description="Basic and acidic residues" evidence="2">
    <location>
        <begin position="366"/>
        <end position="382"/>
    </location>
</feature>
<keyword evidence="3" id="KW-1133">Transmembrane helix</keyword>
<dbReference type="GO" id="GO:0005886">
    <property type="term" value="C:plasma membrane"/>
    <property type="evidence" value="ECO:0007669"/>
    <property type="project" value="TreeGrafter"/>
</dbReference>
<dbReference type="GO" id="GO:0009306">
    <property type="term" value="P:protein secretion"/>
    <property type="evidence" value="ECO:0007669"/>
    <property type="project" value="InterPro"/>
</dbReference>
<dbReference type="RefSeq" id="WP_054732003.1">
    <property type="nucleotide sequence ID" value="NZ_CP009429.1"/>
</dbReference>
<dbReference type="Gene3D" id="3.40.1690.10">
    <property type="entry name" value="secretion proteins EscU"/>
    <property type="match status" value="1"/>
</dbReference>
<sequence length="382" mass="40574">MAGETEKDQKTEAPTPKKRADAAKEGDVLMSRELATALMMLAAAGWLIAAGGWFVQSAGDLVRRGLTLTAADVADFAPGEALLRNGVEILLPLASLFALALVAAIAGPALLGSFGWRGKALGFKGNRINPMNGLKRMFGLHGALELGKTIAKVLLLGSIGYWLVAVNLPAIMTMAATDLGAAIGLAGQAIGQAMVTMAGGLVVIALIDVPSVWFQRNKRLMMSKQEIKEEMRQSDGAPELKQAQRQRAHEMLSGSARKAVSEATVVLTNPTHFSVALRYRPGIDAAPVVVARGRGDVALSIRELARGANVPLLEYPQLTRAIYFTARAGRVIPEELFVAVATILAFVFQLERAMAEGRAQPAVDVPESHHFDPDGRRAQGTA</sequence>
<feature type="region of interest" description="Disordered" evidence="2">
    <location>
        <begin position="1"/>
        <end position="24"/>
    </location>
</feature>
<dbReference type="EMBL" id="CP013344">
    <property type="protein sequence ID" value="AMU92079.1"/>
    <property type="molecule type" value="Genomic_DNA"/>
</dbReference>
<dbReference type="PRINTS" id="PR00950">
    <property type="entry name" value="TYPE3IMSPROT"/>
</dbReference>
<evidence type="ECO:0000313" key="4">
    <source>
        <dbReference type="EMBL" id="AMU92079.1"/>
    </source>
</evidence>
<feature type="transmembrane region" description="Helical" evidence="3">
    <location>
        <begin position="34"/>
        <end position="55"/>
    </location>
</feature>
<dbReference type="InterPro" id="IPR006135">
    <property type="entry name" value="T3SS_substrate_exporter"/>
</dbReference>
<comment type="similarity">
    <text evidence="1">Belongs to the type III secretion exporter family.</text>
</comment>
<name>A0AAC9AYK7_SPHMC</name>
<proteinExistence type="inferred from homology"/>
<dbReference type="KEGG" id="smaz:LH19_23430"/>
<keyword evidence="4" id="KW-0282">Flagellum</keyword>
<dbReference type="SUPFAM" id="SSF160544">
    <property type="entry name" value="EscU C-terminal domain-like"/>
    <property type="match status" value="1"/>
</dbReference>
<organism evidence="4 5">
    <name type="scientific">Sphingopyxis macrogoltabida</name>
    <name type="common">Sphingomonas macrogoltabidus</name>
    <dbReference type="NCBI Taxonomy" id="33050"/>
    <lineage>
        <taxon>Bacteria</taxon>
        <taxon>Pseudomonadati</taxon>
        <taxon>Pseudomonadota</taxon>
        <taxon>Alphaproteobacteria</taxon>
        <taxon>Sphingomonadales</taxon>
        <taxon>Sphingomonadaceae</taxon>
        <taxon>Sphingopyxis</taxon>
    </lineage>
</organism>
<feature type="transmembrane region" description="Helical" evidence="3">
    <location>
        <begin position="189"/>
        <end position="214"/>
    </location>
</feature>
<evidence type="ECO:0000256" key="2">
    <source>
        <dbReference type="SAM" id="MobiDB-lite"/>
    </source>
</evidence>
<reference evidence="5" key="1">
    <citation type="submission" date="2015-11" db="EMBL/GenBank/DDBJ databases">
        <title>Complete genome sequence of a polyethylene-glycol degrader Sphingopyxis macrogoltabida 203N (NBRC 111659).</title>
        <authorList>
            <person name="Yoshiyuki O."/>
            <person name="Shouta N."/>
            <person name="Nagata Y."/>
            <person name="Numata M."/>
            <person name="Tsuchikane K."/>
            <person name="Hosoyama A."/>
            <person name="Yamazoe A."/>
            <person name="Tsuda M."/>
            <person name="Fujita N."/>
            <person name="Kawai F."/>
        </authorList>
    </citation>
    <scope>NUCLEOTIDE SEQUENCE [LARGE SCALE GENOMIC DNA]</scope>
    <source>
        <strain evidence="5">203N</strain>
    </source>
</reference>
<protein>
    <submittedName>
        <fullName evidence="4">Flagellar biosynthesis protein FlhB</fullName>
    </submittedName>
</protein>
<dbReference type="Proteomes" id="UP000076088">
    <property type="component" value="Chromosome"/>
</dbReference>
<dbReference type="PANTHER" id="PTHR30531:SF12">
    <property type="entry name" value="FLAGELLAR BIOSYNTHETIC PROTEIN FLHB"/>
    <property type="match status" value="1"/>
</dbReference>
<keyword evidence="4" id="KW-0969">Cilium</keyword>
<keyword evidence="3" id="KW-0812">Transmembrane</keyword>
<evidence type="ECO:0000256" key="1">
    <source>
        <dbReference type="ARBA" id="ARBA00010690"/>
    </source>
</evidence>
<feature type="region of interest" description="Disordered" evidence="2">
    <location>
        <begin position="361"/>
        <end position="382"/>
    </location>
</feature>
<keyword evidence="3" id="KW-0472">Membrane</keyword>
<gene>
    <name evidence="4" type="ORF">ATM17_23990</name>
</gene>
<accession>A0AAC9AYK7</accession>
<dbReference type="PANTHER" id="PTHR30531">
    <property type="entry name" value="FLAGELLAR BIOSYNTHETIC PROTEIN FLHB"/>
    <property type="match status" value="1"/>
</dbReference>
<evidence type="ECO:0000256" key="3">
    <source>
        <dbReference type="SAM" id="Phobius"/>
    </source>
</evidence>